<dbReference type="Proteomes" id="UP000001989">
    <property type="component" value="Chromosome"/>
</dbReference>
<gene>
    <name evidence="1" type="ordered locus">Swit_4444</name>
</gene>
<dbReference type="AlphaFoldDB" id="A0A9J9HFV1"/>
<dbReference type="OrthoDB" id="7597335at2"/>
<evidence type="ECO:0000313" key="2">
    <source>
        <dbReference type="Proteomes" id="UP000001989"/>
    </source>
</evidence>
<proteinExistence type="predicted"/>
<organism evidence="1 2">
    <name type="scientific">Rhizorhabdus wittichii (strain DSM 6014 / CCUG 31198 / JCM 15750 / NBRC 105917 / EY 4224 / RW1)</name>
    <name type="common">Sphingomonas wittichii</name>
    <dbReference type="NCBI Taxonomy" id="392499"/>
    <lineage>
        <taxon>Bacteria</taxon>
        <taxon>Pseudomonadati</taxon>
        <taxon>Pseudomonadota</taxon>
        <taxon>Alphaproteobacteria</taxon>
        <taxon>Sphingomonadales</taxon>
        <taxon>Sphingomonadaceae</taxon>
        <taxon>Rhizorhabdus</taxon>
    </lineage>
</organism>
<keyword evidence="2" id="KW-1185">Reference proteome</keyword>
<name>A0A9J9HFV1_RHIWR</name>
<accession>A0A9J9HFV1</accession>
<sequence>MTLMPISDAEREYRRRWGWTDSNPGPVSLPKLLFEDDHARRLEAERDDAADREGDAAITGGAGAGDLIGDAAGDRLADHGGGQDRHWFSPPAIGDDGEIVVTGRKPIPDSQKYVLVGGKYYPNPHYDPPFDISLEQAIGGPPLAAGAAAFLPEATVVIAGALKAARAVKSSKAADLATKYVKQGFSRSDAEELAKPYSGIGHHFIPKQRRLFPKISKILNPNNRCLPSSFIESRFNVLRPKGISKGEMYELHYKVDPNFKGTTLPGGTRWSGRDIGLKKYEQAGRLWYGSPTPLKASVGGVSTVGGGAAYLYKRDKE</sequence>
<dbReference type="KEGG" id="swi:Swit_4444"/>
<dbReference type="EMBL" id="CP000699">
    <property type="protein sequence ID" value="ABQ70782.1"/>
    <property type="molecule type" value="Genomic_DNA"/>
</dbReference>
<evidence type="ECO:0000313" key="1">
    <source>
        <dbReference type="EMBL" id="ABQ70782.1"/>
    </source>
</evidence>
<reference evidence="1 2" key="1">
    <citation type="journal article" date="2010" name="J. Bacteriol.">
        <title>Genome sequence of the dioxin-mineralizing bacterium Sphingomonas wittichii RW1.</title>
        <authorList>
            <person name="Miller T.R."/>
            <person name="Delcher A.L."/>
            <person name="Salzberg S.L."/>
            <person name="Saunders E."/>
            <person name="Detter J.C."/>
            <person name="Halden R.U."/>
        </authorList>
    </citation>
    <scope>NUCLEOTIDE SEQUENCE [LARGE SCALE GENOMIC DNA]</scope>
    <source>
        <strain evidence="2">DSM 6014 / CCUG 31198 / JCM 15750 / NBRC 105917 / EY 4224 / RW1</strain>
    </source>
</reference>
<protein>
    <submittedName>
        <fullName evidence="1">Uncharacterized protein</fullName>
    </submittedName>
</protein>